<dbReference type="InterPro" id="IPR024311">
    <property type="entry name" value="Lipocalin-like"/>
</dbReference>
<gene>
    <name evidence="2" type="ORF">GWK08_01720</name>
</gene>
<sequence length="141" mass="16466">MKKTILYSILCFFLLACSDNKVQEIGFLEGYWEIEKVEMPDGNSKEYTINQTIDHFKFESDSSGYRKKLQPQLNGNFLTSDDAEAFTISENNGVYTINYKNALSSWTETIRSLNKEQLIITNEANLKYIYKRFEKLEIKTD</sequence>
<dbReference type="PROSITE" id="PS51257">
    <property type="entry name" value="PROKAR_LIPOPROTEIN"/>
    <property type="match status" value="1"/>
</dbReference>
<keyword evidence="3" id="KW-1185">Reference proteome</keyword>
<protein>
    <recommendedName>
        <fullName evidence="1">Lipocalin-like domain-containing protein</fullName>
    </recommendedName>
</protein>
<dbReference type="Proteomes" id="UP000468581">
    <property type="component" value="Unassembled WGS sequence"/>
</dbReference>
<dbReference type="Pfam" id="PF13648">
    <property type="entry name" value="Lipocalin_4"/>
    <property type="match status" value="1"/>
</dbReference>
<evidence type="ECO:0000313" key="3">
    <source>
        <dbReference type="Proteomes" id="UP000468581"/>
    </source>
</evidence>
<evidence type="ECO:0000313" key="2">
    <source>
        <dbReference type="EMBL" id="NER12147.1"/>
    </source>
</evidence>
<reference evidence="2 3" key="1">
    <citation type="submission" date="2020-01" db="EMBL/GenBank/DDBJ databases">
        <title>Leptobacterium flavescens.</title>
        <authorList>
            <person name="Wang G."/>
        </authorList>
    </citation>
    <scope>NUCLEOTIDE SEQUENCE [LARGE SCALE GENOMIC DNA]</scope>
    <source>
        <strain evidence="2 3">KCTC 22160</strain>
    </source>
</reference>
<proteinExistence type="predicted"/>
<dbReference type="AlphaFoldDB" id="A0A6P0UGK2"/>
<evidence type="ECO:0000259" key="1">
    <source>
        <dbReference type="Pfam" id="PF13648"/>
    </source>
</evidence>
<organism evidence="2 3">
    <name type="scientific">Leptobacterium flavescens</name>
    <dbReference type="NCBI Taxonomy" id="472055"/>
    <lineage>
        <taxon>Bacteria</taxon>
        <taxon>Pseudomonadati</taxon>
        <taxon>Bacteroidota</taxon>
        <taxon>Flavobacteriia</taxon>
        <taxon>Flavobacteriales</taxon>
        <taxon>Flavobacteriaceae</taxon>
        <taxon>Leptobacterium</taxon>
    </lineage>
</organism>
<dbReference type="EMBL" id="JAABOO010000001">
    <property type="protein sequence ID" value="NER12147.1"/>
    <property type="molecule type" value="Genomic_DNA"/>
</dbReference>
<feature type="domain" description="Lipocalin-like" evidence="1">
    <location>
        <begin position="28"/>
        <end position="119"/>
    </location>
</feature>
<accession>A0A6P0UGK2</accession>
<dbReference type="RefSeq" id="WP_163605181.1">
    <property type="nucleotide sequence ID" value="NZ_JAABOO010000001.1"/>
</dbReference>
<comment type="caution">
    <text evidence="2">The sequence shown here is derived from an EMBL/GenBank/DDBJ whole genome shotgun (WGS) entry which is preliminary data.</text>
</comment>
<name>A0A6P0UGK2_9FLAO</name>